<organism evidence="12">
    <name type="scientific">Micromonas pusilla (strain CCMP1545)</name>
    <name type="common">Picoplanktonic green alga</name>
    <dbReference type="NCBI Taxonomy" id="564608"/>
    <lineage>
        <taxon>Eukaryota</taxon>
        <taxon>Viridiplantae</taxon>
        <taxon>Chlorophyta</taxon>
        <taxon>Mamiellophyceae</taxon>
        <taxon>Mamiellales</taxon>
        <taxon>Mamiellaceae</taxon>
        <taxon>Micromonas</taxon>
    </lineage>
</organism>
<dbReference type="GeneID" id="9683221"/>
<dbReference type="EMBL" id="GG663738">
    <property type="protein sequence ID" value="EEH58100.1"/>
    <property type="molecule type" value="Genomic_DNA"/>
</dbReference>
<dbReference type="KEGG" id="mpp:MICPUCDRAFT_16600"/>
<dbReference type="Pfam" id="PF03635">
    <property type="entry name" value="Vps35"/>
    <property type="match status" value="1"/>
</dbReference>
<comment type="subcellular location">
    <subcellularLocation>
        <location evidence="3">Cytoplasm</location>
    </subcellularLocation>
    <subcellularLocation>
        <location evidence="1">Endosome membrane</location>
        <topology evidence="1">Peripheral membrane protein</topology>
        <orientation evidence="1">Cytoplasmic side</orientation>
    </subcellularLocation>
    <subcellularLocation>
        <location evidence="4">Golgi apparatus</location>
        <location evidence="4">trans-Golgi network membrane</location>
        <topology evidence="4">Peripheral membrane protein</topology>
        <orientation evidence="4">Cytoplasmic side</orientation>
    </subcellularLocation>
    <subcellularLocation>
        <location evidence="2">Prevacuolar compartment membrane</location>
        <topology evidence="2">Peripheral membrane protein</topology>
        <orientation evidence="2">Cytoplasmic side</orientation>
    </subcellularLocation>
</comment>
<dbReference type="PANTHER" id="PTHR11099:SF0">
    <property type="entry name" value="VACUOLAR PROTEIN SORTING-ASSOCIATED PROTEIN 35"/>
    <property type="match status" value="1"/>
</dbReference>
<dbReference type="RefSeq" id="XP_003058149.1">
    <property type="nucleotide sequence ID" value="XM_003058103.1"/>
</dbReference>
<dbReference type="eggNOG" id="KOG1107">
    <property type="taxonomic scope" value="Eukaryota"/>
</dbReference>
<gene>
    <name evidence="11" type="ORF">MICPUCDRAFT_16600</name>
</gene>
<evidence type="ECO:0000256" key="6">
    <source>
        <dbReference type="ARBA" id="ARBA00022448"/>
    </source>
</evidence>
<evidence type="ECO:0000256" key="8">
    <source>
        <dbReference type="ARBA" id="ARBA00022927"/>
    </source>
</evidence>
<dbReference type="GO" id="GO:0042147">
    <property type="term" value="P:retrograde transport, endosome to Golgi"/>
    <property type="evidence" value="ECO:0007669"/>
    <property type="project" value="InterPro"/>
</dbReference>
<dbReference type="Proteomes" id="UP000001876">
    <property type="component" value="Unassembled WGS sequence"/>
</dbReference>
<dbReference type="GO" id="GO:0005794">
    <property type="term" value="C:Golgi apparatus"/>
    <property type="evidence" value="ECO:0007669"/>
    <property type="project" value="UniProtKB-SubCell"/>
</dbReference>
<dbReference type="InterPro" id="IPR005378">
    <property type="entry name" value="Vps35"/>
</dbReference>
<feature type="non-terminal residue" evidence="11">
    <location>
        <position position="1"/>
    </location>
</feature>
<evidence type="ECO:0000313" key="12">
    <source>
        <dbReference type="Proteomes" id="UP000001876"/>
    </source>
</evidence>
<keyword evidence="10" id="KW-0472">Membrane</keyword>
<evidence type="ECO:0000256" key="3">
    <source>
        <dbReference type="ARBA" id="ARBA00004496"/>
    </source>
</evidence>
<protein>
    <submittedName>
        <fullName evidence="11">Predicted protein</fullName>
    </submittedName>
</protein>
<evidence type="ECO:0000256" key="5">
    <source>
        <dbReference type="ARBA" id="ARBA00006536"/>
    </source>
</evidence>
<dbReference type="Gene3D" id="1.25.40.660">
    <property type="entry name" value="Vacuolar protein sorting-associated protein 35, helical subcomplex Vps35-C"/>
    <property type="match status" value="1"/>
</dbReference>
<dbReference type="OMA" id="YIRSREY"/>
<dbReference type="GO" id="GO:0005770">
    <property type="term" value="C:late endosome"/>
    <property type="evidence" value="ECO:0007669"/>
    <property type="project" value="TreeGrafter"/>
</dbReference>
<dbReference type="PANTHER" id="PTHR11099">
    <property type="entry name" value="VACUOLAR SORTING PROTEIN 35"/>
    <property type="match status" value="1"/>
</dbReference>
<dbReference type="AlphaFoldDB" id="C1MQM0"/>
<comment type="similarity">
    <text evidence="5">Belongs to the VPS35 family.</text>
</comment>
<evidence type="ECO:0000313" key="11">
    <source>
        <dbReference type="EMBL" id="EEH58100.1"/>
    </source>
</evidence>
<dbReference type="OrthoDB" id="10258141at2759"/>
<keyword evidence="8" id="KW-0653">Protein transport</keyword>
<dbReference type="GO" id="GO:0010008">
    <property type="term" value="C:endosome membrane"/>
    <property type="evidence" value="ECO:0007669"/>
    <property type="project" value="UniProtKB-SubCell"/>
</dbReference>
<evidence type="ECO:0000256" key="7">
    <source>
        <dbReference type="ARBA" id="ARBA00022490"/>
    </source>
</evidence>
<dbReference type="GO" id="GO:0006886">
    <property type="term" value="P:intracellular protein transport"/>
    <property type="evidence" value="ECO:0007669"/>
    <property type="project" value="TreeGrafter"/>
</dbReference>
<dbReference type="STRING" id="564608.C1MQM0"/>
<keyword evidence="9" id="KW-0333">Golgi apparatus</keyword>
<evidence type="ECO:0000256" key="9">
    <source>
        <dbReference type="ARBA" id="ARBA00023034"/>
    </source>
</evidence>
<keyword evidence="7" id="KW-0963">Cytoplasm</keyword>
<accession>C1MQM0</accession>
<proteinExistence type="inferred from homology"/>
<evidence type="ECO:0000256" key="2">
    <source>
        <dbReference type="ARBA" id="ARBA00004179"/>
    </source>
</evidence>
<name>C1MQM0_MICPC</name>
<sequence>LADAQSQVKQYAFYMKRALDDGNLRESLKQCSLMLGELRTIALSPQKYYELYMHVSGELSHLEMFFAEPSRHRKSNLELYELTQHAGNVLPRLYLLITAATVYVKSKEGKAKDVLKDLVEMAKGVQQPIHGLFLRAYLTQISRTLLPDAGSPYEGEGGSVADAVDFVLQNFTEMNKLWVRMQHGGPARERERREKERRELRDLVGKNLLVLSQLEGMTLEMYRDVVLPRVLEQVVNCKDDIAQPYLMDAIVQVFPDEFHIQTLQLLLDACPKLKSTVKVGNVLASLMDRLTNAAKESQEMVTQFAAVDAFGKLATCVDDVVRAQPTLDAHERLLMHGALLSFTIATHRERLDHVDGVLASCAAAMGASSSNGDDDDDAGDARDGPIAPAMIVSDPKGIRQLVALLTTPLETYDPISVLRMSSYPRVMTLLLPANLRQLAATIARAVLRGETRVSTPEQVETLFKFIEVLIRDGDDGGGGVDEEDFEEEQGLVARLVHVLRSDSHETQYELLVAARKQFQSGGAKRLRRTLPPLAFEATRLGRAILRDAAADASAAPPAAAAAALVAKTLQFLHQTIAALAETPAPEPALRLFVDAARLADAAGMETLAYDFFESAMTIYEDDISDSRAQKSALSIMVGALQPCRSFTAESRETLSHKSIGYASRLLKKPDQCAAVASCAHLFWSDAVKDGKGVLSCLKKALTIASKARVAASATGKGAGDALALHIAVLNKHLYFFERGVDGVDAKVIRELLEHINGELANDDTPAPPDVEAYYSATMRHVKHQKLRGGEIGARFAEIVA</sequence>
<dbReference type="GO" id="GO:0030906">
    <property type="term" value="C:retromer, cargo-selective complex"/>
    <property type="evidence" value="ECO:0007669"/>
    <property type="project" value="InterPro"/>
</dbReference>
<keyword evidence="6" id="KW-0813">Transport</keyword>
<evidence type="ECO:0000256" key="10">
    <source>
        <dbReference type="ARBA" id="ARBA00023136"/>
    </source>
</evidence>
<dbReference type="FunFam" id="1.25.40.660:FF:000003">
    <property type="entry name" value="Vacuolar protein sorting-associated protein 35"/>
    <property type="match status" value="1"/>
</dbReference>
<dbReference type="PIRSF" id="PIRSF009375">
    <property type="entry name" value="Retromer_Vps35"/>
    <property type="match status" value="1"/>
</dbReference>
<evidence type="ECO:0000256" key="1">
    <source>
        <dbReference type="ARBA" id="ARBA00004125"/>
    </source>
</evidence>
<evidence type="ECO:0000256" key="4">
    <source>
        <dbReference type="ARBA" id="ARBA00004546"/>
    </source>
</evidence>
<dbReference type="InterPro" id="IPR042491">
    <property type="entry name" value="Vps35_C"/>
</dbReference>
<dbReference type="GO" id="GO:0005829">
    <property type="term" value="C:cytosol"/>
    <property type="evidence" value="ECO:0007669"/>
    <property type="project" value="GOC"/>
</dbReference>
<reference evidence="11 12" key="1">
    <citation type="journal article" date="2009" name="Science">
        <title>Green evolution and dynamic adaptations revealed by genomes of the marine picoeukaryotes Micromonas.</title>
        <authorList>
            <person name="Worden A.Z."/>
            <person name="Lee J.H."/>
            <person name="Mock T."/>
            <person name="Rouze P."/>
            <person name="Simmons M.P."/>
            <person name="Aerts A.L."/>
            <person name="Allen A.E."/>
            <person name="Cuvelier M.L."/>
            <person name="Derelle E."/>
            <person name="Everett M.V."/>
            <person name="Foulon E."/>
            <person name="Grimwood J."/>
            <person name="Gundlach H."/>
            <person name="Henrissat B."/>
            <person name="Napoli C."/>
            <person name="McDonald S.M."/>
            <person name="Parker M.S."/>
            <person name="Rombauts S."/>
            <person name="Salamov A."/>
            <person name="Von Dassow P."/>
            <person name="Badger J.H."/>
            <person name="Coutinho P.M."/>
            <person name="Demir E."/>
            <person name="Dubchak I."/>
            <person name="Gentemann C."/>
            <person name="Eikrem W."/>
            <person name="Gready J.E."/>
            <person name="John U."/>
            <person name="Lanier W."/>
            <person name="Lindquist E.A."/>
            <person name="Lucas S."/>
            <person name="Mayer K.F."/>
            <person name="Moreau H."/>
            <person name="Not F."/>
            <person name="Otillar R."/>
            <person name="Panaud O."/>
            <person name="Pangilinan J."/>
            <person name="Paulsen I."/>
            <person name="Piegu B."/>
            <person name="Poliakov A."/>
            <person name="Robbens S."/>
            <person name="Schmutz J."/>
            <person name="Toulza E."/>
            <person name="Wyss T."/>
            <person name="Zelensky A."/>
            <person name="Zhou K."/>
            <person name="Armbrust E.V."/>
            <person name="Bhattacharya D."/>
            <person name="Goodenough U.W."/>
            <person name="Van de Peer Y."/>
            <person name="Grigoriev I.V."/>
        </authorList>
    </citation>
    <scope>NUCLEOTIDE SEQUENCE [LARGE SCALE GENOMIC DNA]</scope>
    <source>
        <strain evidence="11 12">CCMP1545</strain>
    </source>
</reference>
<keyword evidence="12" id="KW-1185">Reference proteome</keyword>